<organism evidence="4 5">
    <name type="scientific">Bradyrhizobium macuxiense</name>
    <dbReference type="NCBI Taxonomy" id="1755647"/>
    <lineage>
        <taxon>Bacteria</taxon>
        <taxon>Pseudomonadati</taxon>
        <taxon>Pseudomonadota</taxon>
        <taxon>Alphaproteobacteria</taxon>
        <taxon>Hyphomicrobiales</taxon>
        <taxon>Nitrobacteraceae</taxon>
        <taxon>Bradyrhizobium</taxon>
    </lineage>
</organism>
<evidence type="ECO:0000313" key="5">
    <source>
        <dbReference type="Proteomes" id="UP000057737"/>
    </source>
</evidence>
<name>A0A109K5A0_9BRAD</name>
<dbReference type="InterPro" id="IPR000086">
    <property type="entry name" value="NUDIX_hydrolase_dom"/>
</dbReference>
<dbReference type="GO" id="GO:0006167">
    <property type="term" value="P:AMP biosynthetic process"/>
    <property type="evidence" value="ECO:0007669"/>
    <property type="project" value="TreeGrafter"/>
</dbReference>
<keyword evidence="2 4" id="KW-0378">Hydrolase</keyword>
<dbReference type="OrthoDB" id="954553at2"/>
<comment type="caution">
    <text evidence="4">The sequence shown here is derived from an EMBL/GenBank/DDBJ whole genome shotgun (WGS) entry which is preliminary data.</text>
</comment>
<dbReference type="PANTHER" id="PTHR21340">
    <property type="entry name" value="DIADENOSINE 5,5-P1,P4-TETRAPHOSPHATE PYROPHOSPHOHYDROLASE MUTT"/>
    <property type="match status" value="1"/>
</dbReference>
<dbReference type="Pfam" id="PF00293">
    <property type="entry name" value="NUDIX"/>
    <property type="match status" value="1"/>
</dbReference>
<reference evidence="4 5" key="1">
    <citation type="submission" date="2015-11" db="EMBL/GenBank/DDBJ databases">
        <title>Draft Genome Sequence of the Strain BR 10303 (Bradyrhizobium sp.) isolated from nodules of Centrolobium paraense.</title>
        <authorList>
            <person name="Zelli J.E."/>
            <person name="Simoes-Araujo J.L."/>
            <person name="Barauna A.C."/>
            <person name="Silva K."/>
        </authorList>
    </citation>
    <scope>NUCLEOTIDE SEQUENCE [LARGE SCALE GENOMIC DNA]</scope>
    <source>
        <strain evidence="4 5">BR 10303</strain>
    </source>
</reference>
<keyword evidence="5" id="KW-1185">Reference proteome</keyword>
<dbReference type="GO" id="GO:0006754">
    <property type="term" value="P:ATP biosynthetic process"/>
    <property type="evidence" value="ECO:0007669"/>
    <property type="project" value="TreeGrafter"/>
</dbReference>
<evidence type="ECO:0000259" key="3">
    <source>
        <dbReference type="PROSITE" id="PS51462"/>
    </source>
</evidence>
<protein>
    <submittedName>
        <fullName evidence="4">NUDIX hydrolase</fullName>
    </submittedName>
</protein>
<comment type="cofactor">
    <cofactor evidence="1">
        <name>Mg(2+)</name>
        <dbReference type="ChEBI" id="CHEBI:18420"/>
    </cofactor>
</comment>
<dbReference type="InterPro" id="IPR051325">
    <property type="entry name" value="Nudix_hydrolase_domain"/>
</dbReference>
<evidence type="ECO:0000256" key="1">
    <source>
        <dbReference type="ARBA" id="ARBA00001946"/>
    </source>
</evidence>
<dbReference type="Proteomes" id="UP000057737">
    <property type="component" value="Unassembled WGS sequence"/>
</dbReference>
<dbReference type="SUPFAM" id="SSF55811">
    <property type="entry name" value="Nudix"/>
    <property type="match status" value="1"/>
</dbReference>
<proteinExistence type="predicted"/>
<sequence length="159" mass="17504">MAKRSAGLLMFRRARGGPEVLLVHPGGPFWAKKDDGAWSIPKGLYQDDEDPLVAAKREFEEETGQRPAGVFIALGVFKQPGGKQVSAWAFEGEFDLASFKSNIFELEWPPKSGRLAEFPEADRAAWFPIEDALRKVTKGQVAILSSLTDRLGRSEDGLA</sequence>
<dbReference type="PANTHER" id="PTHR21340:SF7">
    <property type="entry name" value="NUDIX HYDROLASE DOMAIN-CONTAINING PROTEIN"/>
    <property type="match status" value="1"/>
</dbReference>
<feature type="domain" description="Nudix hydrolase" evidence="3">
    <location>
        <begin position="1"/>
        <end position="149"/>
    </location>
</feature>
<dbReference type="Gene3D" id="3.90.79.10">
    <property type="entry name" value="Nucleoside Triphosphate Pyrophosphohydrolase"/>
    <property type="match status" value="1"/>
</dbReference>
<dbReference type="InterPro" id="IPR015797">
    <property type="entry name" value="NUDIX_hydrolase-like_dom_sf"/>
</dbReference>
<dbReference type="GO" id="GO:0004081">
    <property type="term" value="F:bis(5'-nucleosyl)-tetraphosphatase (asymmetrical) activity"/>
    <property type="evidence" value="ECO:0007669"/>
    <property type="project" value="TreeGrafter"/>
</dbReference>
<dbReference type="RefSeq" id="WP_066498827.1">
    <property type="nucleotide sequence ID" value="NZ_LNCU01000010.1"/>
</dbReference>
<dbReference type="CDD" id="cd04662">
    <property type="entry name" value="NUDIX_Hydrolase"/>
    <property type="match status" value="1"/>
</dbReference>
<dbReference type="InterPro" id="IPR020084">
    <property type="entry name" value="NUDIX_hydrolase_CS"/>
</dbReference>
<evidence type="ECO:0000313" key="4">
    <source>
        <dbReference type="EMBL" id="KWV60916.1"/>
    </source>
</evidence>
<dbReference type="PROSITE" id="PS51462">
    <property type="entry name" value="NUDIX"/>
    <property type="match status" value="1"/>
</dbReference>
<evidence type="ECO:0000256" key="2">
    <source>
        <dbReference type="ARBA" id="ARBA00022801"/>
    </source>
</evidence>
<dbReference type="PROSITE" id="PS00893">
    <property type="entry name" value="NUDIX_BOX"/>
    <property type="match status" value="1"/>
</dbReference>
<dbReference type="EMBL" id="LNCU01000010">
    <property type="protein sequence ID" value="KWV60916.1"/>
    <property type="molecule type" value="Genomic_DNA"/>
</dbReference>
<gene>
    <name evidence="4" type="ORF">AS156_26210</name>
</gene>
<accession>A0A109K5A0</accession>
<dbReference type="AlphaFoldDB" id="A0A109K5A0"/>